<accession>A0A6A5UBF3</accession>
<dbReference type="EMBL" id="ML976979">
    <property type="protein sequence ID" value="KAF1962245.1"/>
    <property type="molecule type" value="Genomic_DNA"/>
</dbReference>
<dbReference type="AlphaFoldDB" id="A0A6A5UBF3"/>
<reference evidence="2" key="1">
    <citation type="journal article" date="2020" name="Stud. Mycol.">
        <title>101 Dothideomycetes genomes: a test case for predicting lifestyles and emergence of pathogens.</title>
        <authorList>
            <person name="Haridas S."/>
            <person name="Albert R."/>
            <person name="Binder M."/>
            <person name="Bloem J."/>
            <person name="Labutti K."/>
            <person name="Salamov A."/>
            <person name="Andreopoulos B."/>
            <person name="Baker S."/>
            <person name="Barry K."/>
            <person name="Bills G."/>
            <person name="Bluhm B."/>
            <person name="Cannon C."/>
            <person name="Castanera R."/>
            <person name="Culley D."/>
            <person name="Daum C."/>
            <person name="Ezra D."/>
            <person name="Gonzalez J."/>
            <person name="Henrissat B."/>
            <person name="Kuo A."/>
            <person name="Liang C."/>
            <person name="Lipzen A."/>
            <person name="Lutzoni F."/>
            <person name="Magnuson J."/>
            <person name="Mondo S."/>
            <person name="Nolan M."/>
            <person name="Ohm R."/>
            <person name="Pangilinan J."/>
            <person name="Park H.-J."/>
            <person name="Ramirez L."/>
            <person name="Alfaro M."/>
            <person name="Sun H."/>
            <person name="Tritt A."/>
            <person name="Yoshinaga Y."/>
            <person name="Zwiers L.-H."/>
            <person name="Turgeon B."/>
            <person name="Goodwin S."/>
            <person name="Spatafora J."/>
            <person name="Crous P."/>
            <person name="Grigoriev I."/>
        </authorList>
    </citation>
    <scope>NUCLEOTIDE SEQUENCE</scope>
    <source>
        <strain evidence="2">CBS 675.92</strain>
    </source>
</reference>
<feature type="transmembrane region" description="Helical" evidence="1">
    <location>
        <begin position="24"/>
        <end position="43"/>
    </location>
</feature>
<name>A0A6A5UBF3_9PLEO</name>
<keyword evidence="1" id="KW-0472">Membrane</keyword>
<evidence type="ECO:0000313" key="3">
    <source>
        <dbReference type="Proteomes" id="UP000800035"/>
    </source>
</evidence>
<gene>
    <name evidence="2" type="ORF">CC80DRAFT_487755</name>
</gene>
<keyword evidence="3" id="KW-1185">Reference proteome</keyword>
<organism evidence="2 3">
    <name type="scientific">Byssothecium circinans</name>
    <dbReference type="NCBI Taxonomy" id="147558"/>
    <lineage>
        <taxon>Eukaryota</taxon>
        <taxon>Fungi</taxon>
        <taxon>Dikarya</taxon>
        <taxon>Ascomycota</taxon>
        <taxon>Pezizomycotina</taxon>
        <taxon>Dothideomycetes</taxon>
        <taxon>Pleosporomycetidae</taxon>
        <taxon>Pleosporales</taxon>
        <taxon>Massarineae</taxon>
        <taxon>Massarinaceae</taxon>
        <taxon>Byssothecium</taxon>
    </lineage>
</organism>
<proteinExistence type="predicted"/>
<evidence type="ECO:0000313" key="2">
    <source>
        <dbReference type="EMBL" id="KAF1962245.1"/>
    </source>
</evidence>
<sequence length="88" mass="10149">MPNVGPFHSCRLKPPSRVADRVPILWYCGIAVLGCSVLSVTLHKLQNQLVVVRDTKYYPSFLPSRTRQVPYCFSILRFIVPRSSFLRR</sequence>
<keyword evidence="1" id="KW-0812">Transmembrane</keyword>
<protein>
    <submittedName>
        <fullName evidence="2">Uncharacterized protein</fullName>
    </submittedName>
</protein>
<dbReference type="Proteomes" id="UP000800035">
    <property type="component" value="Unassembled WGS sequence"/>
</dbReference>
<keyword evidence="1" id="KW-1133">Transmembrane helix</keyword>
<evidence type="ECO:0000256" key="1">
    <source>
        <dbReference type="SAM" id="Phobius"/>
    </source>
</evidence>